<sequence>MFQPVVALAAIVNAAIVDVTSEAPTTVVASTESSSTSTANTRTPTRILLPVVDSTAITETLVFTRAHLTDDAFEDPRIRYKRKRINPKSRPEYCKKVMRAAMFDIHLEASSDRFGKRYEEFLNKSRSNDIPKSSIEQSQLRALIDETRRDLEKCTNEIGCIDIAKVLEVQESLLAPIRTLPTEVMCFILHLVVSSGYHHGVIELTVDAEDGEFECKSEEISLLSKVCSRWREIIHSDPSFWSNIQLSGRVITKFFLPADFRAMSTCLEEVLLRSGTAVPMCLDVCFSSRSWCESDTVGLFPILDALAEQASRWREAKLSFTGTKPHLVHMLEQVRSRTTKFPKLENLRLYATNFDVFDPGFFGTMFSHCPRLHTLELSSFRSTDLFDLRHLTTLTIYTYFGSSFAALLEKCPRLEFFKLDHSVTGSESES</sequence>
<dbReference type="InterPro" id="IPR032675">
    <property type="entry name" value="LRR_dom_sf"/>
</dbReference>
<keyword evidence="1" id="KW-0732">Signal</keyword>
<dbReference type="AlphaFoldDB" id="A0A6A4GHY5"/>
<feature type="signal peptide" evidence="1">
    <location>
        <begin position="1"/>
        <end position="21"/>
    </location>
</feature>
<dbReference type="Proteomes" id="UP000799118">
    <property type="component" value="Unassembled WGS sequence"/>
</dbReference>
<organism evidence="2 3">
    <name type="scientific">Gymnopus androsaceus JB14</name>
    <dbReference type="NCBI Taxonomy" id="1447944"/>
    <lineage>
        <taxon>Eukaryota</taxon>
        <taxon>Fungi</taxon>
        <taxon>Dikarya</taxon>
        <taxon>Basidiomycota</taxon>
        <taxon>Agaricomycotina</taxon>
        <taxon>Agaricomycetes</taxon>
        <taxon>Agaricomycetidae</taxon>
        <taxon>Agaricales</taxon>
        <taxon>Marasmiineae</taxon>
        <taxon>Omphalotaceae</taxon>
        <taxon>Gymnopus</taxon>
    </lineage>
</organism>
<feature type="chain" id="PRO_5025466705" evidence="1">
    <location>
        <begin position="22"/>
        <end position="430"/>
    </location>
</feature>
<dbReference type="OrthoDB" id="2269034at2759"/>
<feature type="non-terminal residue" evidence="2">
    <location>
        <position position="430"/>
    </location>
</feature>
<accession>A0A6A4GHY5</accession>
<dbReference type="SUPFAM" id="SSF81383">
    <property type="entry name" value="F-box domain"/>
    <property type="match status" value="1"/>
</dbReference>
<dbReference type="Gene3D" id="3.80.10.10">
    <property type="entry name" value="Ribonuclease Inhibitor"/>
    <property type="match status" value="1"/>
</dbReference>
<evidence type="ECO:0000256" key="1">
    <source>
        <dbReference type="SAM" id="SignalP"/>
    </source>
</evidence>
<proteinExistence type="predicted"/>
<dbReference type="PANTHER" id="PTHR38926">
    <property type="entry name" value="F-BOX DOMAIN CONTAINING PROTEIN, EXPRESSED"/>
    <property type="match status" value="1"/>
</dbReference>
<dbReference type="EMBL" id="ML770007">
    <property type="protein sequence ID" value="KAE9385272.1"/>
    <property type="molecule type" value="Genomic_DNA"/>
</dbReference>
<evidence type="ECO:0000313" key="2">
    <source>
        <dbReference type="EMBL" id="KAE9385272.1"/>
    </source>
</evidence>
<keyword evidence="3" id="KW-1185">Reference proteome</keyword>
<evidence type="ECO:0000313" key="3">
    <source>
        <dbReference type="Proteomes" id="UP000799118"/>
    </source>
</evidence>
<dbReference type="PANTHER" id="PTHR38926:SF72">
    <property type="entry name" value="IM:7136021-RELATED"/>
    <property type="match status" value="1"/>
</dbReference>
<name>A0A6A4GHY5_9AGAR</name>
<dbReference type="Gene3D" id="1.20.1280.50">
    <property type="match status" value="1"/>
</dbReference>
<gene>
    <name evidence="2" type="ORF">BT96DRAFT_949954</name>
</gene>
<dbReference type="InterPro" id="IPR036047">
    <property type="entry name" value="F-box-like_dom_sf"/>
</dbReference>
<dbReference type="SUPFAM" id="SSF52047">
    <property type="entry name" value="RNI-like"/>
    <property type="match status" value="1"/>
</dbReference>
<protein>
    <submittedName>
        <fullName evidence="2">Uncharacterized protein</fullName>
    </submittedName>
</protein>
<reference evidence="2" key="1">
    <citation type="journal article" date="2019" name="Environ. Microbiol.">
        <title>Fungal ecological strategies reflected in gene transcription - a case study of two litter decomposers.</title>
        <authorList>
            <person name="Barbi F."/>
            <person name="Kohler A."/>
            <person name="Barry K."/>
            <person name="Baskaran P."/>
            <person name="Daum C."/>
            <person name="Fauchery L."/>
            <person name="Ihrmark K."/>
            <person name="Kuo A."/>
            <person name="LaButti K."/>
            <person name="Lipzen A."/>
            <person name="Morin E."/>
            <person name="Grigoriev I.V."/>
            <person name="Henrissat B."/>
            <person name="Lindahl B."/>
            <person name="Martin F."/>
        </authorList>
    </citation>
    <scope>NUCLEOTIDE SEQUENCE</scope>
    <source>
        <strain evidence="2">JB14</strain>
    </source>
</reference>